<feature type="compositionally biased region" description="Pro residues" evidence="2">
    <location>
        <begin position="54"/>
        <end position="68"/>
    </location>
</feature>
<feature type="region of interest" description="Disordered" evidence="2">
    <location>
        <begin position="1"/>
        <end position="74"/>
    </location>
</feature>
<sequence>MSQWPNGWDDETQPRGTPPHVPEPTQRLRRGYPPRVDEPTRVGGPLFEDGYPGRPTPRPTRPSAPRPMRPPRRRGWSFRRGLTLILIMLLTAAVGMYLWADSKVQRFDALPDYEGRPADTPGTNWLLVGSDSREDLTRSERRRLHTGSADGKRTDTIMLLHIPESGGEPVLVSLPRDSYVAIPGRRKNKLNAAFAFGGAPLLARTVEQATDIRIDRYAEIGFGGFAQVVDAVGGVELCPKKPIKDTKAHIDIPAGCQTLDGVTALGYVRARYFDPRGDLGRVERQQEFMAALMDKATSPGVMANPLALKRFADASLAAVAFDQDFKLWHGWGLFRAMKSMSGDGGIKLTVPISDPGFNPGGGIGSAVLWDKRAAGELFEALREDRPVTAPPKTG</sequence>
<protein>
    <submittedName>
        <fullName evidence="5">Cell envelope-related transcriptional attenuator</fullName>
    </submittedName>
</protein>
<evidence type="ECO:0000313" key="5">
    <source>
        <dbReference type="EMBL" id="KWX02398.1"/>
    </source>
</evidence>
<gene>
    <name evidence="5" type="ORF">LI90_3441</name>
</gene>
<dbReference type="PATRIC" id="fig|1469144.10.peg.3693"/>
<feature type="domain" description="Cell envelope-related transcriptional attenuator" evidence="4">
    <location>
        <begin position="153"/>
        <end position="297"/>
    </location>
</feature>
<feature type="transmembrane region" description="Helical" evidence="3">
    <location>
        <begin position="81"/>
        <end position="100"/>
    </location>
</feature>
<keyword evidence="3" id="KW-0812">Transmembrane</keyword>
<comment type="caution">
    <text evidence="5">The sequence shown here is derived from an EMBL/GenBank/DDBJ whole genome shotgun (WGS) entry which is preliminary data.</text>
</comment>
<evidence type="ECO:0000256" key="1">
    <source>
        <dbReference type="ARBA" id="ARBA00006068"/>
    </source>
</evidence>
<dbReference type="EMBL" id="LAXD01000001">
    <property type="protein sequence ID" value="KWX02398.1"/>
    <property type="molecule type" value="Genomic_DNA"/>
</dbReference>
<evidence type="ECO:0000256" key="2">
    <source>
        <dbReference type="SAM" id="MobiDB-lite"/>
    </source>
</evidence>
<keyword evidence="3" id="KW-1133">Transmembrane helix</keyword>
<evidence type="ECO:0000313" key="6">
    <source>
        <dbReference type="Proteomes" id="UP000070188"/>
    </source>
</evidence>
<dbReference type="Gene3D" id="3.40.630.190">
    <property type="entry name" value="LCP protein"/>
    <property type="match status" value="1"/>
</dbReference>
<dbReference type="AlphaFoldDB" id="A0A132MWW8"/>
<evidence type="ECO:0000256" key="3">
    <source>
        <dbReference type="SAM" id="Phobius"/>
    </source>
</evidence>
<dbReference type="Proteomes" id="UP000070188">
    <property type="component" value="Unassembled WGS sequence"/>
</dbReference>
<dbReference type="InterPro" id="IPR050922">
    <property type="entry name" value="LytR/CpsA/Psr_CW_biosynth"/>
</dbReference>
<dbReference type="NCBIfam" id="TIGR00350">
    <property type="entry name" value="lytR_cpsA_psr"/>
    <property type="match status" value="1"/>
</dbReference>
<accession>A0A132MWW8</accession>
<dbReference type="RefSeq" id="WP_079045985.1">
    <property type="nucleotide sequence ID" value="NZ_CP171739.1"/>
</dbReference>
<dbReference type="STRING" id="1469144.LI90_3441"/>
<organism evidence="5 6">
    <name type="scientific">Carbonactinospora thermoautotrophica</name>
    <dbReference type="NCBI Taxonomy" id="1469144"/>
    <lineage>
        <taxon>Bacteria</taxon>
        <taxon>Bacillati</taxon>
        <taxon>Actinomycetota</taxon>
        <taxon>Actinomycetes</taxon>
        <taxon>Kitasatosporales</taxon>
        <taxon>Carbonactinosporaceae</taxon>
        <taxon>Carbonactinospora</taxon>
    </lineage>
</organism>
<reference evidence="6" key="1">
    <citation type="submission" date="2015-04" db="EMBL/GenBank/DDBJ databases">
        <title>Physiological reanalysis, assessment of diazotrophy, and genome sequences of multiple isolates of Streptomyces thermoautotrophicus.</title>
        <authorList>
            <person name="MacKellar D.C."/>
            <person name="Lieber L."/>
            <person name="Norman J."/>
            <person name="Bolger A."/>
            <person name="Tobin C."/>
            <person name="Murray J.W."/>
            <person name="Chang R."/>
            <person name="Ford T."/>
            <person name="Nguyen P.Q."/>
            <person name="Woodward J."/>
            <person name="Permingeat H."/>
            <person name="Joshi N.S."/>
            <person name="Silver P.A."/>
            <person name="Usadel B."/>
            <person name="Rutherford A.W."/>
            <person name="Friesen M."/>
            <person name="Prell J."/>
        </authorList>
    </citation>
    <scope>NUCLEOTIDE SEQUENCE [LARGE SCALE GENOMIC DNA]</scope>
    <source>
        <strain evidence="6">H1</strain>
    </source>
</reference>
<keyword evidence="3" id="KW-0472">Membrane</keyword>
<dbReference type="PANTHER" id="PTHR33392:SF6">
    <property type="entry name" value="POLYISOPRENYL-TEICHOIC ACID--PEPTIDOGLYCAN TEICHOIC ACID TRANSFERASE TAGU"/>
    <property type="match status" value="1"/>
</dbReference>
<comment type="similarity">
    <text evidence="1">Belongs to the LytR/CpsA/Psr (LCP) family.</text>
</comment>
<dbReference type="Pfam" id="PF03816">
    <property type="entry name" value="LytR_cpsA_psr"/>
    <property type="match status" value="1"/>
</dbReference>
<dbReference type="PANTHER" id="PTHR33392">
    <property type="entry name" value="POLYISOPRENYL-TEICHOIC ACID--PEPTIDOGLYCAN TEICHOIC ACID TRANSFERASE TAGU"/>
    <property type="match status" value="1"/>
</dbReference>
<name>A0A132MWW8_9ACTN</name>
<evidence type="ECO:0000259" key="4">
    <source>
        <dbReference type="Pfam" id="PF03816"/>
    </source>
</evidence>
<keyword evidence="6" id="KW-1185">Reference proteome</keyword>
<proteinExistence type="inferred from homology"/>
<dbReference type="InterPro" id="IPR004474">
    <property type="entry name" value="LytR_CpsA_psr"/>
</dbReference>